<dbReference type="Proteomes" id="UP000800235">
    <property type="component" value="Unassembled WGS sequence"/>
</dbReference>
<keyword evidence="1" id="KW-0472">Membrane</keyword>
<sequence>MTLWSRLNEAIPRTYCRRCTIQFGSWIFTSHYGVALVLLLELRWRLNPIWWRWIHMHADDTPTSNSSWKALYKVLY</sequence>
<reference evidence="2" key="1">
    <citation type="journal article" date="2020" name="Stud. Mycol.">
        <title>101 Dothideomycetes genomes: a test case for predicting lifestyles and emergence of pathogens.</title>
        <authorList>
            <person name="Haridas S."/>
            <person name="Albert R."/>
            <person name="Binder M."/>
            <person name="Bloem J."/>
            <person name="Labutti K."/>
            <person name="Salamov A."/>
            <person name="Andreopoulos B."/>
            <person name="Baker S."/>
            <person name="Barry K."/>
            <person name="Bills G."/>
            <person name="Bluhm B."/>
            <person name="Cannon C."/>
            <person name="Castanera R."/>
            <person name="Culley D."/>
            <person name="Daum C."/>
            <person name="Ezra D."/>
            <person name="Gonzalez J."/>
            <person name="Henrissat B."/>
            <person name="Kuo A."/>
            <person name="Liang C."/>
            <person name="Lipzen A."/>
            <person name="Lutzoni F."/>
            <person name="Magnuson J."/>
            <person name="Mondo S."/>
            <person name="Nolan M."/>
            <person name="Ohm R."/>
            <person name="Pangilinan J."/>
            <person name="Park H.-J."/>
            <person name="Ramirez L."/>
            <person name="Alfaro M."/>
            <person name="Sun H."/>
            <person name="Tritt A."/>
            <person name="Yoshinaga Y."/>
            <person name="Zwiers L.-H."/>
            <person name="Turgeon B."/>
            <person name="Goodwin S."/>
            <person name="Spatafora J."/>
            <person name="Crous P."/>
            <person name="Grigoriev I."/>
        </authorList>
    </citation>
    <scope>NUCLEOTIDE SEQUENCE</scope>
    <source>
        <strain evidence="2">CBS 130266</strain>
    </source>
</reference>
<keyword evidence="1" id="KW-1133">Transmembrane helix</keyword>
<dbReference type="EMBL" id="MU007011">
    <property type="protein sequence ID" value="KAF2436267.1"/>
    <property type="molecule type" value="Genomic_DNA"/>
</dbReference>
<keyword evidence="3" id="KW-1185">Reference proteome</keyword>
<protein>
    <submittedName>
        <fullName evidence="2">Uncharacterized protein</fullName>
    </submittedName>
</protein>
<dbReference type="AlphaFoldDB" id="A0A9P4U4T4"/>
<accession>A0A9P4U4T4</accession>
<gene>
    <name evidence="2" type="ORF">EJ08DRAFT_232711</name>
</gene>
<organism evidence="2 3">
    <name type="scientific">Tothia fuscella</name>
    <dbReference type="NCBI Taxonomy" id="1048955"/>
    <lineage>
        <taxon>Eukaryota</taxon>
        <taxon>Fungi</taxon>
        <taxon>Dikarya</taxon>
        <taxon>Ascomycota</taxon>
        <taxon>Pezizomycotina</taxon>
        <taxon>Dothideomycetes</taxon>
        <taxon>Pleosporomycetidae</taxon>
        <taxon>Venturiales</taxon>
        <taxon>Cylindrosympodiaceae</taxon>
        <taxon>Tothia</taxon>
    </lineage>
</organism>
<comment type="caution">
    <text evidence="2">The sequence shown here is derived from an EMBL/GenBank/DDBJ whole genome shotgun (WGS) entry which is preliminary data.</text>
</comment>
<name>A0A9P4U4T4_9PEZI</name>
<evidence type="ECO:0000256" key="1">
    <source>
        <dbReference type="SAM" id="Phobius"/>
    </source>
</evidence>
<keyword evidence="1" id="KW-0812">Transmembrane</keyword>
<evidence type="ECO:0000313" key="2">
    <source>
        <dbReference type="EMBL" id="KAF2436267.1"/>
    </source>
</evidence>
<evidence type="ECO:0000313" key="3">
    <source>
        <dbReference type="Proteomes" id="UP000800235"/>
    </source>
</evidence>
<feature type="transmembrane region" description="Helical" evidence="1">
    <location>
        <begin position="20"/>
        <end position="42"/>
    </location>
</feature>
<proteinExistence type="predicted"/>